<keyword evidence="3" id="KW-1185">Reference proteome</keyword>
<keyword evidence="1" id="KW-0812">Transmembrane</keyword>
<dbReference type="AlphaFoldDB" id="A0AAV1K112"/>
<comment type="caution">
    <text evidence="2">The sequence shown here is derived from an EMBL/GenBank/DDBJ whole genome shotgun (WGS) entry which is preliminary data.</text>
</comment>
<sequence>MRGCGTKDSAVGANEELTANVINASTSDSQRPTTSYTYRHRRHPNLFFTNGIWWLVVLGLGGTALAFIVLLSNPVYDICSGGDMEKRFPPPRGPAFMNAFRVRGPIHGEDTCLGRHFFKILVVAIVVIGVLSIAAIIVVAVRSYD</sequence>
<feature type="transmembrane region" description="Helical" evidence="1">
    <location>
        <begin position="51"/>
        <end position="71"/>
    </location>
</feature>
<gene>
    <name evidence="2" type="ORF">LNINA_LOCUS13253</name>
</gene>
<accession>A0AAV1K112</accession>
<keyword evidence="1" id="KW-0472">Membrane</keyword>
<dbReference type="Proteomes" id="UP001497472">
    <property type="component" value="Unassembled WGS sequence"/>
</dbReference>
<organism evidence="2 3">
    <name type="scientific">Leptosia nina</name>
    <dbReference type="NCBI Taxonomy" id="320188"/>
    <lineage>
        <taxon>Eukaryota</taxon>
        <taxon>Metazoa</taxon>
        <taxon>Ecdysozoa</taxon>
        <taxon>Arthropoda</taxon>
        <taxon>Hexapoda</taxon>
        <taxon>Insecta</taxon>
        <taxon>Pterygota</taxon>
        <taxon>Neoptera</taxon>
        <taxon>Endopterygota</taxon>
        <taxon>Lepidoptera</taxon>
        <taxon>Glossata</taxon>
        <taxon>Ditrysia</taxon>
        <taxon>Papilionoidea</taxon>
        <taxon>Pieridae</taxon>
        <taxon>Pierinae</taxon>
        <taxon>Leptosia</taxon>
    </lineage>
</organism>
<name>A0AAV1K112_9NEOP</name>
<keyword evidence="1" id="KW-1133">Transmembrane helix</keyword>
<evidence type="ECO:0000313" key="2">
    <source>
        <dbReference type="EMBL" id="CAK1554331.1"/>
    </source>
</evidence>
<reference evidence="2 3" key="1">
    <citation type="submission" date="2023-11" db="EMBL/GenBank/DDBJ databases">
        <authorList>
            <person name="Okamura Y."/>
        </authorList>
    </citation>
    <scope>NUCLEOTIDE SEQUENCE [LARGE SCALE GENOMIC DNA]</scope>
</reference>
<dbReference type="EMBL" id="CAVLEF010000277">
    <property type="protein sequence ID" value="CAK1554331.1"/>
    <property type="molecule type" value="Genomic_DNA"/>
</dbReference>
<evidence type="ECO:0000313" key="3">
    <source>
        <dbReference type="Proteomes" id="UP001497472"/>
    </source>
</evidence>
<feature type="transmembrane region" description="Helical" evidence="1">
    <location>
        <begin position="120"/>
        <end position="141"/>
    </location>
</feature>
<proteinExistence type="predicted"/>
<evidence type="ECO:0000256" key="1">
    <source>
        <dbReference type="SAM" id="Phobius"/>
    </source>
</evidence>
<protein>
    <submittedName>
        <fullName evidence="2">Uncharacterized protein</fullName>
    </submittedName>
</protein>